<organism evidence="3 4">
    <name type="scientific">Adineta steineri</name>
    <dbReference type="NCBI Taxonomy" id="433720"/>
    <lineage>
        <taxon>Eukaryota</taxon>
        <taxon>Metazoa</taxon>
        <taxon>Spiralia</taxon>
        <taxon>Gnathifera</taxon>
        <taxon>Rotifera</taxon>
        <taxon>Eurotatoria</taxon>
        <taxon>Bdelloidea</taxon>
        <taxon>Adinetida</taxon>
        <taxon>Adinetidae</taxon>
        <taxon>Adineta</taxon>
    </lineage>
</organism>
<protein>
    <submittedName>
        <fullName evidence="3">Uncharacterized protein</fullName>
    </submittedName>
</protein>
<reference evidence="3" key="1">
    <citation type="submission" date="2021-02" db="EMBL/GenBank/DDBJ databases">
        <authorList>
            <person name="Nowell W R."/>
        </authorList>
    </citation>
    <scope>NUCLEOTIDE SEQUENCE</scope>
</reference>
<feature type="region of interest" description="Disordered" evidence="2">
    <location>
        <begin position="1"/>
        <end position="27"/>
    </location>
</feature>
<dbReference type="AlphaFoldDB" id="A0A814YRA3"/>
<dbReference type="EMBL" id="CAJNON010000383">
    <property type="protein sequence ID" value="CAF1233285.1"/>
    <property type="molecule type" value="Genomic_DNA"/>
</dbReference>
<name>A0A814YRA3_9BILA</name>
<evidence type="ECO:0000313" key="3">
    <source>
        <dbReference type="EMBL" id="CAF1233285.1"/>
    </source>
</evidence>
<dbReference type="OrthoDB" id="10340553at2759"/>
<comment type="caution">
    <text evidence="3">The sequence shown here is derived from an EMBL/GenBank/DDBJ whole genome shotgun (WGS) entry which is preliminary data.</text>
</comment>
<feature type="compositionally biased region" description="Polar residues" evidence="2">
    <location>
        <begin position="11"/>
        <end position="27"/>
    </location>
</feature>
<dbReference type="InterPro" id="IPR028994">
    <property type="entry name" value="Integrin_alpha_N"/>
</dbReference>
<dbReference type="SUPFAM" id="SSF69318">
    <property type="entry name" value="Integrin alpha N-terminal domain"/>
    <property type="match status" value="2"/>
</dbReference>
<dbReference type="Proteomes" id="UP000663891">
    <property type="component" value="Unassembled WGS sequence"/>
</dbReference>
<gene>
    <name evidence="3" type="ORF">VCS650_LOCUS27372</name>
</gene>
<accession>A0A814YRA3</accession>
<dbReference type="PANTHER" id="PTHR46580:SF4">
    <property type="entry name" value="ATP_GTP-BINDING PROTEIN"/>
    <property type="match status" value="1"/>
</dbReference>
<evidence type="ECO:0000256" key="1">
    <source>
        <dbReference type="ARBA" id="ARBA00022729"/>
    </source>
</evidence>
<dbReference type="Pfam" id="PF13517">
    <property type="entry name" value="FG-GAP_3"/>
    <property type="match status" value="2"/>
</dbReference>
<dbReference type="PANTHER" id="PTHR46580">
    <property type="entry name" value="SENSOR KINASE-RELATED"/>
    <property type="match status" value="1"/>
</dbReference>
<keyword evidence="1" id="KW-0732">Signal</keyword>
<sequence>MVKLNEVSPADYNNTSVRDPQSNSINIDQTATTQSRTFWEYIRTKKWMRIVLPILRSGDAEKTLSTEATTTTMITVATTTTTSMITIETTTTATTTSGSCLIDSVLLSFTSSTNSLHLILLVDINEDTKLDIIVGDYGEKIIMIFLNLHNGAFTQLKIVSHEIEPSSITTGDINNDGKVDIIAPSSISMEIIVFYNAGNGNFNNTMIIPTEDVLRDVKAVDINKDNKLDFIAVDSSTGHIIIILNDGNGVFSKQIRYENISFPSNFQVIDMNNDALPDIVVIYNEHGGYGGYGGYGSSMFVFLNTNNDNFFEQEGPPYSLTPTFIRAIDINGDNEMDLVMKSYFYFHIYFGFRNGTFADPIDYHSDYQLTSLETANFDNENKMYIILTHFRDNRISIFSNTGNGTFIKQKIIYNIDQPKYASLIDINSDDKQKLVVENDETIRTLYLRC</sequence>
<dbReference type="Gene3D" id="2.130.10.130">
    <property type="entry name" value="Integrin alpha, N-terminal"/>
    <property type="match status" value="1"/>
</dbReference>
<proteinExistence type="predicted"/>
<evidence type="ECO:0000313" key="4">
    <source>
        <dbReference type="Proteomes" id="UP000663891"/>
    </source>
</evidence>
<dbReference type="InterPro" id="IPR013517">
    <property type="entry name" value="FG-GAP"/>
</dbReference>
<evidence type="ECO:0000256" key="2">
    <source>
        <dbReference type="SAM" id="MobiDB-lite"/>
    </source>
</evidence>